<organism evidence="2 3">
    <name type="scientific">Petrolisthes manimaculis</name>
    <dbReference type="NCBI Taxonomy" id="1843537"/>
    <lineage>
        <taxon>Eukaryota</taxon>
        <taxon>Metazoa</taxon>
        <taxon>Ecdysozoa</taxon>
        <taxon>Arthropoda</taxon>
        <taxon>Crustacea</taxon>
        <taxon>Multicrustacea</taxon>
        <taxon>Malacostraca</taxon>
        <taxon>Eumalacostraca</taxon>
        <taxon>Eucarida</taxon>
        <taxon>Decapoda</taxon>
        <taxon>Pleocyemata</taxon>
        <taxon>Anomura</taxon>
        <taxon>Galatheoidea</taxon>
        <taxon>Porcellanidae</taxon>
        <taxon>Petrolisthes</taxon>
    </lineage>
</organism>
<dbReference type="EMBL" id="JAWZYT010003472">
    <property type="protein sequence ID" value="KAK4298238.1"/>
    <property type="molecule type" value="Genomic_DNA"/>
</dbReference>
<reference evidence="2" key="1">
    <citation type="submission" date="2023-11" db="EMBL/GenBank/DDBJ databases">
        <title>Genome assemblies of two species of porcelain crab, Petrolisthes cinctipes and Petrolisthes manimaculis (Anomura: Porcellanidae).</title>
        <authorList>
            <person name="Angst P."/>
        </authorList>
    </citation>
    <scope>NUCLEOTIDE SEQUENCE</scope>
    <source>
        <strain evidence="2">PB745_02</strain>
        <tissue evidence="2">Gill</tissue>
    </source>
</reference>
<keyword evidence="3" id="KW-1185">Reference proteome</keyword>
<evidence type="ECO:0000256" key="1">
    <source>
        <dbReference type="SAM" id="MobiDB-lite"/>
    </source>
</evidence>
<evidence type="ECO:0000313" key="2">
    <source>
        <dbReference type="EMBL" id="KAK4298238.1"/>
    </source>
</evidence>
<gene>
    <name evidence="2" type="ORF">Pmani_029421</name>
</gene>
<proteinExistence type="predicted"/>
<protein>
    <submittedName>
        <fullName evidence="2">Uncharacterized protein</fullName>
    </submittedName>
</protein>
<feature type="compositionally biased region" description="Acidic residues" evidence="1">
    <location>
        <begin position="1"/>
        <end position="15"/>
    </location>
</feature>
<accession>A0AAE1NYS2</accession>
<name>A0AAE1NYS2_9EUCA</name>
<sequence>MAEAEEDDDDDDDNDHDFNKDGGWCWVARVDIHFPPDDARDSEWSTGCPEDLCKQTLLTEGPGGVLAAAPPVKVVCHDHLRITSLTDVFPHCLPTNTRVLDLSSSGITRIPSGILSHLPGLDKL</sequence>
<dbReference type="AlphaFoldDB" id="A0AAE1NYS2"/>
<feature type="region of interest" description="Disordered" evidence="1">
    <location>
        <begin position="1"/>
        <end position="22"/>
    </location>
</feature>
<comment type="caution">
    <text evidence="2">The sequence shown here is derived from an EMBL/GenBank/DDBJ whole genome shotgun (WGS) entry which is preliminary data.</text>
</comment>
<evidence type="ECO:0000313" key="3">
    <source>
        <dbReference type="Proteomes" id="UP001292094"/>
    </source>
</evidence>
<dbReference type="InterPro" id="IPR032675">
    <property type="entry name" value="LRR_dom_sf"/>
</dbReference>
<dbReference type="Proteomes" id="UP001292094">
    <property type="component" value="Unassembled WGS sequence"/>
</dbReference>
<dbReference type="Gene3D" id="3.80.10.10">
    <property type="entry name" value="Ribonuclease Inhibitor"/>
    <property type="match status" value="1"/>
</dbReference>